<keyword evidence="2" id="KW-0238">DNA-binding</keyword>
<evidence type="ECO:0000256" key="1">
    <source>
        <dbReference type="ARBA" id="ARBA00023015"/>
    </source>
</evidence>
<organism evidence="5 6">
    <name type="scientific">Fulvivirga marina</name>
    <dbReference type="NCBI Taxonomy" id="2494733"/>
    <lineage>
        <taxon>Bacteria</taxon>
        <taxon>Pseudomonadati</taxon>
        <taxon>Bacteroidota</taxon>
        <taxon>Cytophagia</taxon>
        <taxon>Cytophagales</taxon>
        <taxon>Fulvivirgaceae</taxon>
        <taxon>Fulvivirga</taxon>
    </lineage>
</organism>
<dbReference type="InterPro" id="IPR050959">
    <property type="entry name" value="MarA-like"/>
</dbReference>
<dbReference type="AlphaFoldDB" id="A0A937FTN6"/>
<comment type="caution">
    <text evidence="5">The sequence shown here is derived from an EMBL/GenBank/DDBJ whole genome shotgun (WGS) entry which is preliminary data.</text>
</comment>
<dbReference type="SUPFAM" id="SSF46689">
    <property type="entry name" value="Homeodomain-like"/>
    <property type="match status" value="2"/>
</dbReference>
<dbReference type="PANTHER" id="PTHR47504">
    <property type="entry name" value="RIGHT ORIGIN-BINDING PROTEIN"/>
    <property type="match status" value="1"/>
</dbReference>
<keyword evidence="6" id="KW-1185">Reference proteome</keyword>
<reference evidence="5" key="1">
    <citation type="submission" date="2021-01" db="EMBL/GenBank/DDBJ databases">
        <title>Fulvivirga kasyanovii gen. nov., sp nov., a novel member of the phylum Bacteroidetes isolated from seawater in a mussel farm.</title>
        <authorList>
            <person name="Zhao L.-H."/>
            <person name="Wang Z.-J."/>
        </authorList>
    </citation>
    <scope>NUCLEOTIDE SEQUENCE</scope>
    <source>
        <strain evidence="5">29W222</strain>
    </source>
</reference>
<accession>A0A937FTN6</accession>
<dbReference type="InterPro" id="IPR029442">
    <property type="entry name" value="GyrI-like"/>
</dbReference>
<evidence type="ECO:0000256" key="3">
    <source>
        <dbReference type="ARBA" id="ARBA00023163"/>
    </source>
</evidence>
<dbReference type="InterPro" id="IPR009057">
    <property type="entry name" value="Homeodomain-like_sf"/>
</dbReference>
<feature type="domain" description="HTH araC/xylS-type" evidence="4">
    <location>
        <begin position="10"/>
        <end position="108"/>
    </location>
</feature>
<proteinExistence type="predicted"/>
<dbReference type="GO" id="GO:0043565">
    <property type="term" value="F:sequence-specific DNA binding"/>
    <property type="evidence" value="ECO:0007669"/>
    <property type="project" value="InterPro"/>
</dbReference>
<dbReference type="SUPFAM" id="SSF55136">
    <property type="entry name" value="Probable bacterial effector-binding domain"/>
    <property type="match status" value="1"/>
</dbReference>
<dbReference type="EMBL" id="JAEUGD010000016">
    <property type="protein sequence ID" value="MBL6445604.1"/>
    <property type="molecule type" value="Genomic_DNA"/>
</dbReference>
<dbReference type="GO" id="GO:0003700">
    <property type="term" value="F:DNA-binding transcription factor activity"/>
    <property type="evidence" value="ECO:0007669"/>
    <property type="project" value="InterPro"/>
</dbReference>
<dbReference type="Pfam" id="PF12833">
    <property type="entry name" value="HTH_18"/>
    <property type="match status" value="1"/>
</dbReference>
<name>A0A937FTN6_9BACT</name>
<dbReference type="InterPro" id="IPR018060">
    <property type="entry name" value="HTH_AraC"/>
</dbReference>
<dbReference type="PROSITE" id="PS01124">
    <property type="entry name" value="HTH_ARAC_FAMILY_2"/>
    <property type="match status" value="1"/>
</dbReference>
<dbReference type="PROSITE" id="PS00041">
    <property type="entry name" value="HTH_ARAC_FAMILY_1"/>
    <property type="match status" value="1"/>
</dbReference>
<dbReference type="SMART" id="SM00342">
    <property type="entry name" value="HTH_ARAC"/>
    <property type="match status" value="1"/>
</dbReference>
<evidence type="ECO:0000313" key="5">
    <source>
        <dbReference type="EMBL" id="MBL6445604.1"/>
    </source>
</evidence>
<keyword evidence="1" id="KW-0805">Transcription regulation</keyword>
<dbReference type="InterPro" id="IPR011256">
    <property type="entry name" value="Reg_factor_effector_dom_sf"/>
</dbReference>
<dbReference type="PANTHER" id="PTHR47504:SF5">
    <property type="entry name" value="RIGHT ORIGIN-BINDING PROTEIN"/>
    <property type="match status" value="1"/>
</dbReference>
<dbReference type="Gene3D" id="3.20.80.10">
    <property type="entry name" value="Regulatory factor, effector binding domain"/>
    <property type="match status" value="1"/>
</dbReference>
<protein>
    <submittedName>
        <fullName evidence="5">GyrI-like domain-containing protein</fullName>
    </submittedName>
</protein>
<sequence length="292" mass="34014">MKDYYYQRIKDAVSFIEQNLKHNLSVDGIAEQACFSKYHFIRLFMAITGDTVGGYVRKRRLTKAAEDLILTDSPILSIAVDYQFESQEAFTRSFKSLYRTTPSKYRKRGIHQLAFRKNELSSDTIDHLKKSISREPEFVMTTPKKLVGMCTITSLTNNNIPELWLNFISRIKEIGNIRNSGKYGIHSYDNESKVEDYSEHFTFKKWAAVEVSHYEDIPPGLDRYTMQPGKYARFIHKGGIKGFQMSIDYVYGTWLPASGYQLDTRDDFEHYGERFYGPENPESEIDMYIPIK</sequence>
<gene>
    <name evidence="5" type="ORF">JMN32_04745</name>
</gene>
<evidence type="ECO:0000313" key="6">
    <source>
        <dbReference type="Proteomes" id="UP000614216"/>
    </source>
</evidence>
<evidence type="ECO:0000256" key="2">
    <source>
        <dbReference type="ARBA" id="ARBA00023125"/>
    </source>
</evidence>
<evidence type="ECO:0000259" key="4">
    <source>
        <dbReference type="PROSITE" id="PS01124"/>
    </source>
</evidence>
<dbReference type="Pfam" id="PF06445">
    <property type="entry name" value="GyrI-like"/>
    <property type="match status" value="1"/>
</dbReference>
<dbReference type="Proteomes" id="UP000614216">
    <property type="component" value="Unassembled WGS sequence"/>
</dbReference>
<dbReference type="InterPro" id="IPR018062">
    <property type="entry name" value="HTH_AraC-typ_CS"/>
</dbReference>
<dbReference type="Gene3D" id="1.10.10.60">
    <property type="entry name" value="Homeodomain-like"/>
    <property type="match status" value="2"/>
</dbReference>
<dbReference type="InterPro" id="IPR010499">
    <property type="entry name" value="AraC_E-bd"/>
</dbReference>
<dbReference type="RefSeq" id="WP_202855145.1">
    <property type="nucleotide sequence ID" value="NZ_JAEUGD010000016.1"/>
</dbReference>
<dbReference type="SMART" id="SM00871">
    <property type="entry name" value="AraC_E_bind"/>
    <property type="match status" value="1"/>
</dbReference>
<keyword evidence="3" id="KW-0804">Transcription</keyword>